<evidence type="ECO:0000256" key="1">
    <source>
        <dbReference type="ARBA" id="ARBA00022692"/>
    </source>
</evidence>
<feature type="transmembrane region" description="Helical" evidence="4">
    <location>
        <begin position="87"/>
        <end position="108"/>
    </location>
</feature>
<dbReference type="Proteomes" id="UP000277498">
    <property type="component" value="Unassembled WGS sequence"/>
</dbReference>
<dbReference type="AlphaFoldDB" id="A0A3P5XK43"/>
<keyword evidence="3 4" id="KW-0472">Membrane</keyword>
<dbReference type="EMBL" id="UXAW01000066">
    <property type="protein sequence ID" value="VDC28028.1"/>
    <property type="molecule type" value="Genomic_DNA"/>
</dbReference>
<feature type="transmembrane region" description="Helical" evidence="4">
    <location>
        <begin position="149"/>
        <end position="166"/>
    </location>
</feature>
<dbReference type="InterPro" id="IPR011701">
    <property type="entry name" value="MFS"/>
</dbReference>
<dbReference type="Pfam" id="PF07690">
    <property type="entry name" value="MFS_1"/>
    <property type="match status" value="1"/>
</dbReference>
<feature type="transmembrane region" description="Helical" evidence="4">
    <location>
        <begin position="378"/>
        <end position="396"/>
    </location>
</feature>
<dbReference type="Gene3D" id="1.20.1250.20">
    <property type="entry name" value="MFS general substrate transporter like domains"/>
    <property type="match status" value="1"/>
</dbReference>
<reference evidence="5 6" key="1">
    <citation type="submission" date="2018-11" db="EMBL/GenBank/DDBJ databases">
        <authorList>
            <person name="Criscuolo A."/>
        </authorList>
    </citation>
    <scope>NUCLEOTIDE SEQUENCE [LARGE SCALE GENOMIC DNA]</scope>
    <source>
        <strain evidence="5">ACIP111625</strain>
    </source>
</reference>
<dbReference type="GO" id="GO:0022857">
    <property type="term" value="F:transmembrane transporter activity"/>
    <property type="evidence" value="ECO:0007669"/>
    <property type="project" value="InterPro"/>
</dbReference>
<feature type="transmembrane region" description="Helical" evidence="4">
    <location>
        <begin position="172"/>
        <end position="191"/>
    </location>
</feature>
<feature type="transmembrane region" description="Helical" evidence="4">
    <location>
        <begin position="225"/>
        <end position="243"/>
    </location>
</feature>
<keyword evidence="2 4" id="KW-1133">Transmembrane helix</keyword>
<dbReference type="SUPFAM" id="SSF103473">
    <property type="entry name" value="MFS general substrate transporter"/>
    <property type="match status" value="1"/>
</dbReference>
<feature type="transmembrane region" description="Helical" evidence="4">
    <location>
        <begin position="28"/>
        <end position="49"/>
    </location>
</feature>
<keyword evidence="1 4" id="KW-0812">Transmembrane</keyword>
<gene>
    <name evidence="5" type="ORF">XINFAN_01980</name>
</gene>
<sequence>MSDPAGRLIRPQDEAAATGRQSWRLGQFYAVSILARSLLIAVIPAIALLRLGDAGLVSAVYFASSCLTFTISLALPRVLHRLGLRGILAAGTLSGVLCGLSFLLPGLAGLVPGLTLHVLMVLCFENASNLAALRLIARRDQPAFEARRVMLAAPAYMLGPVIGTALQEAGLVGLVFAAAALCACLAPLLVFMAGRGAAAVRPAPAAPAASGFALRGFLSAPRLRAAWLLAVGRAMWWQMLFVYTPLMALSLGEGLAQAGIVVSLASALLLSAPLWARLTRRMGLRRFMIAAYILCGLFACLAGVLAQYSFPLFAAAILLSALGVSAIDSVANTPFLRAVRPRDAARMVPIYNTFREVAQIVPAGVYALLLLFAEIRHIFILTGLSLAAFAWFCRFLPRRG</sequence>
<evidence type="ECO:0000256" key="3">
    <source>
        <dbReference type="ARBA" id="ARBA00023136"/>
    </source>
</evidence>
<protein>
    <submittedName>
        <fullName evidence="5">Major Facilitator Superfamily protein</fullName>
    </submittedName>
</protein>
<name>A0A3P5XK43_9RHOB</name>
<evidence type="ECO:0000256" key="4">
    <source>
        <dbReference type="SAM" id="Phobius"/>
    </source>
</evidence>
<accession>A0A3P5XK43</accession>
<dbReference type="OrthoDB" id="9808182at2"/>
<evidence type="ECO:0000313" key="6">
    <source>
        <dbReference type="Proteomes" id="UP000277498"/>
    </source>
</evidence>
<evidence type="ECO:0000256" key="2">
    <source>
        <dbReference type="ARBA" id="ARBA00022989"/>
    </source>
</evidence>
<keyword evidence="6" id="KW-1185">Reference proteome</keyword>
<feature type="transmembrane region" description="Helical" evidence="4">
    <location>
        <begin position="114"/>
        <end position="137"/>
    </location>
</feature>
<organism evidence="5 6">
    <name type="scientific">Pseudogemmobacter humi</name>
    <dbReference type="NCBI Taxonomy" id="2483812"/>
    <lineage>
        <taxon>Bacteria</taxon>
        <taxon>Pseudomonadati</taxon>
        <taxon>Pseudomonadota</taxon>
        <taxon>Alphaproteobacteria</taxon>
        <taxon>Rhodobacterales</taxon>
        <taxon>Paracoccaceae</taxon>
        <taxon>Pseudogemmobacter</taxon>
    </lineage>
</organism>
<feature type="transmembrane region" description="Helical" evidence="4">
    <location>
        <begin position="255"/>
        <end position="275"/>
    </location>
</feature>
<dbReference type="InterPro" id="IPR036259">
    <property type="entry name" value="MFS_trans_sf"/>
</dbReference>
<feature type="transmembrane region" description="Helical" evidence="4">
    <location>
        <begin position="352"/>
        <end position="372"/>
    </location>
</feature>
<feature type="transmembrane region" description="Helical" evidence="4">
    <location>
        <begin position="287"/>
        <end position="306"/>
    </location>
</feature>
<feature type="transmembrane region" description="Helical" evidence="4">
    <location>
        <begin position="312"/>
        <end position="331"/>
    </location>
</feature>
<feature type="transmembrane region" description="Helical" evidence="4">
    <location>
        <begin position="55"/>
        <end position="75"/>
    </location>
</feature>
<evidence type="ECO:0000313" key="5">
    <source>
        <dbReference type="EMBL" id="VDC28028.1"/>
    </source>
</evidence>
<dbReference type="RefSeq" id="WP_124086472.1">
    <property type="nucleotide sequence ID" value="NZ_UXAW01000066.1"/>
</dbReference>
<proteinExistence type="predicted"/>